<evidence type="ECO:0000256" key="5">
    <source>
        <dbReference type="SAM" id="Phobius"/>
    </source>
</evidence>
<dbReference type="PROSITE" id="PS50111">
    <property type="entry name" value="CHEMOTAXIS_TRANSDUC_2"/>
    <property type="match status" value="1"/>
</dbReference>
<evidence type="ECO:0000256" key="4">
    <source>
        <dbReference type="PROSITE-ProRule" id="PRU00284"/>
    </source>
</evidence>
<gene>
    <name evidence="8" type="ORF">SAMN02745887_01600</name>
</gene>
<dbReference type="GO" id="GO:0006935">
    <property type="term" value="P:chemotaxis"/>
    <property type="evidence" value="ECO:0007669"/>
    <property type="project" value="InterPro"/>
</dbReference>
<feature type="transmembrane region" description="Helical" evidence="5">
    <location>
        <begin position="320"/>
        <end position="343"/>
    </location>
</feature>
<dbReference type="PANTHER" id="PTHR32089">
    <property type="entry name" value="METHYL-ACCEPTING CHEMOTAXIS PROTEIN MCPB"/>
    <property type="match status" value="1"/>
</dbReference>
<organism evidence="8 9">
    <name type="scientific">Chitinimonas taiwanensis DSM 18899</name>
    <dbReference type="NCBI Taxonomy" id="1121279"/>
    <lineage>
        <taxon>Bacteria</taxon>
        <taxon>Pseudomonadati</taxon>
        <taxon>Pseudomonadota</taxon>
        <taxon>Betaproteobacteria</taxon>
        <taxon>Neisseriales</taxon>
        <taxon>Chitinibacteraceae</taxon>
        <taxon>Chitinimonas</taxon>
    </lineage>
</organism>
<dbReference type="Pfam" id="PF00672">
    <property type="entry name" value="HAMP"/>
    <property type="match status" value="1"/>
</dbReference>
<keyword evidence="9" id="KW-1185">Reference proteome</keyword>
<protein>
    <submittedName>
        <fullName evidence="8">Methyl-accepting chemotaxis protein</fullName>
    </submittedName>
</protein>
<dbReference type="EMBL" id="FPKR01000005">
    <property type="protein sequence ID" value="SFZ75436.1"/>
    <property type="molecule type" value="Genomic_DNA"/>
</dbReference>
<evidence type="ECO:0000256" key="2">
    <source>
        <dbReference type="ARBA" id="ARBA00023224"/>
    </source>
</evidence>
<dbReference type="Gene3D" id="1.10.287.950">
    <property type="entry name" value="Methyl-accepting chemotaxis protein"/>
    <property type="match status" value="1"/>
</dbReference>
<keyword evidence="2 4" id="KW-0807">Transducer</keyword>
<comment type="subcellular location">
    <subcellularLocation>
        <location evidence="1">Membrane</location>
    </subcellularLocation>
</comment>
<accession>A0A1K2HF48</accession>
<dbReference type="FunFam" id="1.10.287.950:FF:000001">
    <property type="entry name" value="Methyl-accepting chemotaxis sensory transducer"/>
    <property type="match status" value="1"/>
</dbReference>
<evidence type="ECO:0000313" key="9">
    <source>
        <dbReference type="Proteomes" id="UP000186513"/>
    </source>
</evidence>
<dbReference type="PANTHER" id="PTHR32089:SF112">
    <property type="entry name" value="LYSOZYME-LIKE PROTEIN-RELATED"/>
    <property type="match status" value="1"/>
</dbReference>
<evidence type="ECO:0000259" key="7">
    <source>
        <dbReference type="PROSITE" id="PS50885"/>
    </source>
</evidence>
<comment type="similarity">
    <text evidence="3">Belongs to the methyl-accepting chemotaxis (MCP) protein family.</text>
</comment>
<evidence type="ECO:0000259" key="6">
    <source>
        <dbReference type="PROSITE" id="PS50111"/>
    </source>
</evidence>
<dbReference type="CDD" id="cd11386">
    <property type="entry name" value="MCP_signal"/>
    <property type="match status" value="1"/>
</dbReference>
<dbReference type="CDD" id="cd12913">
    <property type="entry name" value="PDC1_MCP_like"/>
    <property type="match status" value="1"/>
</dbReference>
<dbReference type="GO" id="GO:0007165">
    <property type="term" value="P:signal transduction"/>
    <property type="evidence" value="ECO:0007669"/>
    <property type="project" value="UniProtKB-KW"/>
</dbReference>
<reference evidence="8 9" key="1">
    <citation type="submission" date="2016-11" db="EMBL/GenBank/DDBJ databases">
        <authorList>
            <person name="Jaros S."/>
            <person name="Januszkiewicz K."/>
            <person name="Wedrychowicz H."/>
        </authorList>
    </citation>
    <scope>NUCLEOTIDE SEQUENCE [LARGE SCALE GENOMIC DNA]</scope>
    <source>
        <strain evidence="8 9">DSM 18899</strain>
    </source>
</reference>
<dbReference type="InterPro" id="IPR004090">
    <property type="entry name" value="Chemotax_Me-accpt_rcpt"/>
</dbReference>
<dbReference type="OrthoDB" id="2489132at2"/>
<proteinExistence type="inferred from homology"/>
<feature type="domain" description="HAMP" evidence="7">
    <location>
        <begin position="344"/>
        <end position="398"/>
    </location>
</feature>
<dbReference type="AlphaFoldDB" id="A0A1K2HF48"/>
<dbReference type="GO" id="GO:0016020">
    <property type="term" value="C:membrane"/>
    <property type="evidence" value="ECO:0007669"/>
    <property type="project" value="UniProtKB-SubCell"/>
</dbReference>
<dbReference type="Gene3D" id="3.30.450.20">
    <property type="entry name" value="PAS domain"/>
    <property type="match status" value="2"/>
</dbReference>
<name>A0A1K2HF48_9NEIS</name>
<evidence type="ECO:0000256" key="3">
    <source>
        <dbReference type="ARBA" id="ARBA00029447"/>
    </source>
</evidence>
<feature type="domain" description="Methyl-accepting transducer" evidence="6">
    <location>
        <begin position="403"/>
        <end position="639"/>
    </location>
</feature>
<dbReference type="InterPro" id="IPR003660">
    <property type="entry name" value="HAMP_dom"/>
</dbReference>
<keyword evidence="5" id="KW-0472">Membrane</keyword>
<dbReference type="SMART" id="SM00304">
    <property type="entry name" value="HAMP"/>
    <property type="match status" value="1"/>
</dbReference>
<dbReference type="SUPFAM" id="SSF58104">
    <property type="entry name" value="Methyl-accepting chemotaxis protein (MCP) signaling domain"/>
    <property type="match status" value="1"/>
</dbReference>
<sequence length="675" mass="72381">MLAKLSFRTRVLLVSVLCTALAFALVQIVTARDATRIVKQEAFESAARLAARYARQSEVSLSVAVNLVRAQKGLIESAKRSQQTDREKLDTLLEGSFASLPESSSFWVSMERNAFDGLDDQFRGDKRYCAHGAYAPWWTRSDGKVSRFEYQHGEEELGSDAKADENCFSSDFYQQTKTQKRELAIEPYVDPDAKVLMMSYTAPLMLDGNFLGVIGTDIPMAELSSLLGAIKPYETGFLSLISAGGLYASHPDTAKLGKPVDAAEVPAAALEAIRAGKPYQFESANSAHFFEPIRIGQAKEYWALAVSVPLQKVTAEADQLLLTTLLIGLSAQIILAVVMWLWISRLTRPLGSLRDAMRELAGGEADLTRRLPVSTEDEIGQTSIAFNQFIQSLAEIVRHVKQNAAELNVQINALAGHAGQISASSASQSDAASASAAALEQMSTSISLIAQNATDAGETSAAAEQGALAAVQEVNDTAEEIGRIDQTVREQAQTMQQLAQQTQAISSVVAAIRDVAEQTNLLALNAAIEAARAGEQGRGFAVVADEVRKLAERTARATQEIGQTIAAIQQETELAVAGIGHTLKQVEAGVARSRAAAGRIGQIADGTRQTAQGMRDIALATREQSEASSHIASNVEQITSAISENDLALREASAASSQLAQLASELEALVLRFRT</sequence>
<dbReference type="RefSeq" id="WP_072428113.1">
    <property type="nucleotide sequence ID" value="NZ_FPKR01000005.1"/>
</dbReference>
<evidence type="ECO:0000256" key="1">
    <source>
        <dbReference type="ARBA" id="ARBA00004370"/>
    </source>
</evidence>
<keyword evidence="5" id="KW-1133">Transmembrane helix</keyword>
<dbReference type="STRING" id="1121279.SAMN02745887_01600"/>
<dbReference type="SMART" id="SM00283">
    <property type="entry name" value="MA"/>
    <property type="match status" value="1"/>
</dbReference>
<dbReference type="CDD" id="cd06225">
    <property type="entry name" value="HAMP"/>
    <property type="match status" value="1"/>
</dbReference>
<dbReference type="Pfam" id="PF00015">
    <property type="entry name" value="MCPsignal"/>
    <property type="match status" value="1"/>
</dbReference>
<dbReference type="Pfam" id="PF22673">
    <property type="entry name" value="MCP-like_PDC_1"/>
    <property type="match status" value="1"/>
</dbReference>
<dbReference type="InterPro" id="IPR004089">
    <property type="entry name" value="MCPsignal_dom"/>
</dbReference>
<dbReference type="Proteomes" id="UP000186513">
    <property type="component" value="Unassembled WGS sequence"/>
</dbReference>
<dbReference type="GO" id="GO:0004888">
    <property type="term" value="F:transmembrane signaling receptor activity"/>
    <property type="evidence" value="ECO:0007669"/>
    <property type="project" value="InterPro"/>
</dbReference>
<dbReference type="PRINTS" id="PR00260">
    <property type="entry name" value="CHEMTRNSDUCR"/>
</dbReference>
<evidence type="ECO:0000313" key="8">
    <source>
        <dbReference type="EMBL" id="SFZ75436.1"/>
    </source>
</evidence>
<dbReference type="PROSITE" id="PS50885">
    <property type="entry name" value="HAMP"/>
    <property type="match status" value="1"/>
</dbReference>
<keyword evidence="5" id="KW-0812">Transmembrane</keyword>